<dbReference type="Proteomes" id="UP000026961">
    <property type="component" value="Chromosome 7"/>
</dbReference>
<reference evidence="2" key="1">
    <citation type="submission" date="2015-04" db="UniProtKB">
        <authorList>
            <consortium name="EnsemblPlants"/>
        </authorList>
    </citation>
    <scope>IDENTIFICATION</scope>
</reference>
<reference evidence="2" key="2">
    <citation type="submission" date="2018-05" db="EMBL/GenBank/DDBJ databases">
        <title>OgluRS3 (Oryza glumaepatula Reference Sequence Version 3).</title>
        <authorList>
            <person name="Zhang J."/>
            <person name="Kudrna D."/>
            <person name="Lee S."/>
            <person name="Talag J."/>
            <person name="Welchert J."/>
            <person name="Wing R.A."/>
        </authorList>
    </citation>
    <scope>NUCLEOTIDE SEQUENCE [LARGE SCALE GENOMIC DNA]</scope>
</reference>
<dbReference type="Gramene" id="OGLUM07G12020.1">
    <property type="protein sequence ID" value="OGLUM07G12020.1"/>
    <property type="gene ID" value="OGLUM07G12020"/>
</dbReference>
<dbReference type="EnsemblPlants" id="OGLUM07G12020.1">
    <property type="protein sequence ID" value="OGLUM07G12020.1"/>
    <property type="gene ID" value="OGLUM07G12020"/>
</dbReference>
<keyword evidence="3" id="KW-1185">Reference proteome</keyword>
<dbReference type="AlphaFoldDB" id="A0A0E0AJ51"/>
<evidence type="ECO:0000313" key="3">
    <source>
        <dbReference type="Proteomes" id="UP000026961"/>
    </source>
</evidence>
<proteinExistence type="predicted"/>
<evidence type="ECO:0000313" key="2">
    <source>
        <dbReference type="EnsemblPlants" id="OGLUM07G12020.1"/>
    </source>
</evidence>
<evidence type="ECO:0000256" key="1">
    <source>
        <dbReference type="SAM" id="MobiDB-lite"/>
    </source>
</evidence>
<feature type="region of interest" description="Disordered" evidence="1">
    <location>
        <begin position="1"/>
        <end position="21"/>
    </location>
</feature>
<protein>
    <submittedName>
        <fullName evidence="2">Uncharacterized protein</fullName>
    </submittedName>
</protein>
<organism evidence="2">
    <name type="scientific">Oryza glumipatula</name>
    <dbReference type="NCBI Taxonomy" id="40148"/>
    <lineage>
        <taxon>Eukaryota</taxon>
        <taxon>Viridiplantae</taxon>
        <taxon>Streptophyta</taxon>
        <taxon>Embryophyta</taxon>
        <taxon>Tracheophyta</taxon>
        <taxon>Spermatophyta</taxon>
        <taxon>Magnoliopsida</taxon>
        <taxon>Liliopsida</taxon>
        <taxon>Poales</taxon>
        <taxon>Poaceae</taxon>
        <taxon>BOP clade</taxon>
        <taxon>Oryzoideae</taxon>
        <taxon>Oryzeae</taxon>
        <taxon>Oryzinae</taxon>
        <taxon>Oryza</taxon>
    </lineage>
</organism>
<name>A0A0E0AJ51_9ORYZ</name>
<accession>A0A0E0AJ51</accession>
<dbReference type="HOGENOM" id="CLU_2227363_0_0_1"/>
<sequence>MISGASPLSTCSSSAATSTFSATGSRGAASAHIAALTSPGKNMVYTASETRNEGRYKVGINGLEPVKCTISQDGYCCYDQKSKAYKTCYPNASECWSNCRKLEARV</sequence>